<keyword evidence="2" id="KW-1185">Reference proteome</keyword>
<reference evidence="2" key="1">
    <citation type="journal article" date="2014" name="Environ. Microbiol.">
        <title>Comparative genomics of the marine bacterial genus Glaciecola reveals the high degree of genomic diversity and genomic characteristic for cold adaptation.</title>
        <authorList>
            <person name="Qin Q.L."/>
            <person name="Xie B.B."/>
            <person name="Yu Y."/>
            <person name="Shu Y.L."/>
            <person name="Rong J.C."/>
            <person name="Zhang Y.J."/>
            <person name="Zhao D.L."/>
            <person name="Chen X.L."/>
            <person name="Zhang X.Y."/>
            <person name="Chen B."/>
            <person name="Zhou B.C."/>
            <person name="Zhang Y.Z."/>
        </authorList>
    </citation>
    <scope>NUCLEOTIDE SEQUENCE [LARGE SCALE GENOMIC DNA]</scope>
    <source>
        <strain evidence="2">ACAM 615</strain>
    </source>
</reference>
<comment type="caution">
    <text evidence="1">The sequence shown here is derived from an EMBL/GenBank/DDBJ whole genome shotgun (WGS) entry which is preliminary data.</text>
</comment>
<evidence type="ECO:0000313" key="1">
    <source>
        <dbReference type="EMBL" id="GAC27868.1"/>
    </source>
</evidence>
<dbReference type="Proteomes" id="UP000006251">
    <property type="component" value="Unassembled WGS sequence"/>
</dbReference>
<sequence>MKIDCVKSKKIYQLTNELEDTAIQLGNRQKREGHEDSDLQIASLINQLIYLSQELQDSIWESQETP</sequence>
<organism evidence="1 2">
    <name type="scientific">Brumicola pallidula DSM 14239 = ACAM 615</name>
    <dbReference type="NCBI Taxonomy" id="1121922"/>
    <lineage>
        <taxon>Bacteria</taxon>
        <taxon>Pseudomonadati</taxon>
        <taxon>Pseudomonadota</taxon>
        <taxon>Gammaproteobacteria</taxon>
        <taxon>Alteromonadales</taxon>
        <taxon>Alteromonadaceae</taxon>
        <taxon>Brumicola</taxon>
    </lineage>
</organism>
<name>K6ZG09_9ALTE</name>
<dbReference type="AlphaFoldDB" id="K6ZG09"/>
<gene>
    <name evidence="1" type="ORF">GPAL_0989</name>
</gene>
<protein>
    <submittedName>
        <fullName evidence="1">Uncharacterized protein</fullName>
    </submittedName>
</protein>
<evidence type="ECO:0000313" key="2">
    <source>
        <dbReference type="Proteomes" id="UP000006251"/>
    </source>
</evidence>
<proteinExistence type="predicted"/>
<dbReference type="EMBL" id="BAEQ01000016">
    <property type="protein sequence ID" value="GAC27868.1"/>
    <property type="molecule type" value="Genomic_DNA"/>
</dbReference>
<accession>K6ZG09</accession>
<dbReference type="RefSeq" id="WP_006009664.1">
    <property type="nucleotide sequence ID" value="NZ_BAEQ01000016.1"/>
</dbReference>